<evidence type="ECO:0000256" key="4">
    <source>
        <dbReference type="ARBA" id="ARBA00022989"/>
    </source>
</evidence>
<keyword evidence="5 8" id="KW-0472">Membrane</keyword>
<evidence type="ECO:0000256" key="1">
    <source>
        <dbReference type="ARBA" id="ARBA00004167"/>
    </source>
</evidence>
<feature type="transmembrane region" description="Helical" evidence="8">
    <location>
        <begin position="243"/>
        <end position="266"/>
    </location>
</feature>
<dbReference type="PANTHER" id="PTHR15549">
    <property type="entry name" value="PAIRED IMMUNOGLOBULIN-LIKE TYPE 2 RECEPTOR"/>
    <property type="match status" value="1"/>
</dbReference>
<accession>A0A1X2GLU1</accession>
<dbReference type="STRING" id="101127.A0A1X2GLU1"/>
<evidence type="ECO:0000259" key="9">
    <source>
        <dbReference type="PROSITE" id="PS50002"/>
    </source>
</evidence>
<keyword evidence="2 6" id="KW-0728">SH3 domain</keyword>
<dbReference type="PANTHER" id="PTHR15549:SF26">
    <property type="entry name" value="AXIAL BUDDING PATTERN PROTEIN 2-RELATED"/>
    <property type="match status" value="1"/>
</dbReference>
<evidence type="ECO:0000256" key="7">
    <source>
        <dbReference type="SAM" id="MobiDB-lite"/>
    </source>
</evidence>
<feature type="region of interest" description="Disordered" evidence="7">
    <location>
        <begin position="461"/>
        <end position="487"/>
    </location>
</feature>
<gene>
    <name evidence="10" type="ORF">DM01DRAFT_1334325</name>
</gene>
<evidence type="ECO:0000256" key="6">
    <source>
        <dbReference type="PROSITE-ProRule" id="PRU00192"/>
    </source>
</evidence>
<proteinExistence type="predicted"/>
<organism evidence="10 11">
    <name type="scientific">Hesseltinella vesiculosa</name>
    <dbReference type="NCBI Taxonomy" id="101127"/>
    <lineage>
        <taxon>Eukaryota</taxon>
        <taxon>Fungi</taxon>
        <taxon>Fungi incertae sedis</taxon>
        <taxon>Mucoromycota</taxon>
        <taxon>Mucoromycotina</taxon>
        <taxon>Mucoromycetes</taxon>
        <taxon>Mucorales</taxon>
        <taxon>Cunninghamellaceae</taxon>
        <taxon>Hesseltinella</taxon>
    </lineage>
</organism>
<evidence type="ECO:0000313" key="11">
    <source>
        <dbReference type="Proteomes" id="UP000242146"/>
    </source>
</evidence>
<dbReference type="InterPro" id="IPR051694">
    <property type="entry name" value="Immunoregulatory_rcpt-like"/>
</dbReference>
<feature type="region of interest" description="Disordered" evidence="7">
    <location>
        <begin position="507"/>
        <end position="559"/>
    </location>
</feature>
<evidence type="ECO:0000256" key="2">
    <source>
        <dbReference type="ARBA" id="ARBA00022443"/>
    </source>
</evidence>
<reference evidence="10 11" key="1">
    <citation type="submission" date="2016-07" db="EMBL/GenBank/DDBJ databases">
        <title>Pervasive Adenine N6-methylation of Active Genes in Fungi.</title>
        <authorList>
            <consortium name="DOE Joint Genome Institute"/>
            <person name="Mondo S.J."/>
            <person name="Dannebaum R.O."/>
            <person name="Kuo R.C."/>
            <person name="Labutti K."/>
            <person name="Haridas S."/>
            <person name="Kuo A."/>
            <person name="Salamov A."/>
            <person name="Ahrendt S.R."/>
            <person name="Lipzen A."/>
            <person name="Sullivan W."/>
            <person name="Andreopoulos W.B."/>
            <person name="Clum A."/>
            <person name="Lindquist E."/>
            <person name="Daum C."/>
            <person name="Ramamoorthy G.K."/>
            <person name="Gryganskyi A."/>
            <person name="Culley D."/>
            <person name="Magnuson J.K."/>
            <person name="James T.Y."/>
            <person name="O'Malley M.A."/>
            <person name="Stajich J.E."/>
            <person name="Spatafora J.W."/>
            <person name="Visel A."/>
            <person name="Grigoriev I.V."/>
        </authorList>
    </citation>
    <scope>NUCLEOTIDE SEQUENCE [LARGE SCALE GENOMIC DNA]</scope>
    <source>
        <strain evidence="10 11">NRRL 3301</strain>
    </source>
</reference>
<keyword evidence="11" id="KW-1185">Reference proteome</keyword>
<dbReference type="GO" id="GO:0071944">
    <property type="term" value="C:cell periphery"/>
    <property type="evidence" value="ECO:0007669"/>
    <property type="project" value="UniProtKB-ARBA"/>
</dbReference>
<dbReference type="OrthoDB" id="5340910at2759"/>
<feature type="compositionally biased region" description="Low complexity" evidence="7">
    <location>
        <begin position="539"/>
        <end position="559"/>
    </location>
</feature>
<feature type="compositionally biased region" description="Low complexity" evidence="7">
    <location>
        <begin position="470"/>
        <end position="484"/>
    </location>
</feature>
<sequence length="559" mass="60398">MTIPSPDGKLVIFKPCKTIAKVIFFTVFASSNVNSQSTNSSCLSLQNSKYCGAFSQYYVGIGALNKYNFASNGALPTIDQLDQSLLAYTHSSKAYADSLGCTSNTSSQQTFPYARYSLSRLCTALIQDAESSLPCNYQKGIQPQPLCRPTCDAWVSSLANITLDNSVCPNKQMLNTSLSALSSSCSDWAGYDGSLPTCISGSINEPNNCGFNDNVNDACVYCQQNTTDTCCQSVSCHSLSTGAIVGIVVGCVVAAAIAGFAIFFFCCRGKKKRIRQENGFSFATYTATAVHGDKVLVHNDVYGEDYRESDPFDDHHEIISLATSIPHNTRQPPPSTSSFQNAIPSSPVPISPIEPMLLPTLPDPSIVPVQDPEDKPTFEEEFYQVVHPYPPQMDDELGLEAGDIVCVAIQFDDGWGLGFNVMSGQKGVFPVVCVSRLPQQILEQLLASEQECTSASSKVLVEDDSELQRQQQFQPTSPSSSKPPLAINIRRIRDDLRRSVSLSSSSMYSVSSSAAPSHTMATSTSIPRRTASILRRAMPESPTSPASPTSPTHHTPLVV</sequence>
<dbReference type="InterPro" id="IPR001452">
    <property type="entry name" value="SH3_domain"/>
</dbReference>
<comment type="caution">
    <text evidence="10">The sequence shown here is derived from an EMBL/GenBank/DDBJ whole genome shotgun (WGS) entry which is preliminary data.</text>
</comment>
<keyword evidence="3 8" id="KW-0812">Transmembrane</keyword>
<evidence type="ECO:0000256" key="3">
    <source>
        <dbReference type="ARBA" id="ARBA00022692"/>
    </source>
</evidence>
<dbReference type="GO" id="GO:0016020">
    <property type="term" value="C:membrane"/>
    <property type="evidence" value="ECO:0007669"/>
    <property type="project" value="UniProtKB-SubCell"/>
</dbReference>
<name>A0A1X2GLU1_9FUNG</name>
<comment type="subcellular location">
    <subcellularLocation>
        <location evidence="1">Membrane</location>
        <topology evidence="1">Single-pass membrane protein</topology>
    </subcellularLocation>
</comment>
<evidence type="ECO:0000256" key="5">
    <source>
        <dbReference type="ARBA" id="ARBA00023136"/>
    </source>
</evidence>
<feature type="compositionally biased region" description="Polar residues" evidence="7">
    <location>
        <begin position="514"/>
        <end position="527"/>
    </location>
</feature>
<dbReference type="AlphaFoldDB" id="A0A1X2GLU1"/>
<dbReference type="Pfam" id="PF14604">
    <property type="entry name" value="SH3_9"/>
    <property type="match status" value="1"/>
</dbReference>
<dbReference type="InterPro" id="IPR036028">
    <property type="entry name" value="SH3-like_dom_sf"/>
</dbReference>
<keyword evidence="4 8" id="KW-1133">Transmembrane helix</keyword>
<dbReference type="Gene3D" id="2.30.30.40">
    <property type="entry name" value="SH3 Domains"/>
    <property type="match status" value="1"/>
</dbReference>
<evidence type="ECO:0000256" key="8">
    <source>
        <dbReference type="SAM" id="Phobius"/>
    </source>
</evidence>
<feature type="domain" description="SH3" evidence="9">
    <location>
        <begin position="378"/>
        <end position="439"/>
    </location>
</feature>
<dbReference type="SUPFAM" id="SSF50044">
    <property type="entry name" value="SH3-domain"/>
    <property type="match status" value="1"/>
</dbReference>
<dbReference type="Proteomes" id="UP000242146">
    <property type="component" value="Unassembled WGS sequence"/>
</dbReference>
<dbReference type="SMART" id="SM00326">
    <property type="entry name" value="SH3"/>
    <property type="match status" value="1"/>
</dbReference>
<evidence type="ECO:0000313" key="10">
    <source>
        <dbReference type="EMBL" id="ORX56767.1"/>
    </source>
</evidence>
<dbReference type="PROSITE" id="PS50002">
    <property type="entry name" value="SH3"/>
    <property type="match status" value="1"/>
</dbReference>
<protein>
    <recommendedName>
        <fullName evidence="9">SH3 domain-containing protein</fullName>
    </recommendedName>
</protein>
<dbReference type="EMBL" id="MCGT01000009">
    <property type="protein sequence ID" value="ORX56767.1"/>
    <property type="molecule type" value="Genomic_DNA"/>
</dbReference>